<dbReference type="EMBL" id="JAKMXF010000298">
    <property type="protein sequence ID" value="KAI6652560.1"/>
    <property type="molecule type" value="Genomic_DNA"/>
</dbReference>
<evidence type="ECO:0000256" key="3">
    <source>
        <dbReference type="ARBA" id="ARBA00022801"/>
    </source>
</evidence>
<comment type="caution">
    <text evidence="6">The sequence shown here is derived from an EMBL/GenBank/DDBJ whole genome shotgun (WGS) entry which is preliminary data.</text>
</comment>
<dbReference type="PANTHER" id="PTHR47664">
    <property type="entry name" value="NLPC_P60 DOMAIN-CONTAINING PROTEIN"/>
    <property type="match status" value="1"/>
</dbReference>
<evidence type="ECO:0000313" key="7">
    <source>
        <dbReference type="Proteomes" id="UP001165289"/>
    </source>
</evidence>
<dbReference type="Gene3D" id="3.90.1720.10">
    <property type="entry name" value="endopeptidase domain like (from Nostoc punctiforme)"/>
    <property type="match status" value="1"/>
</dbReference>
<keyword evidence="2" id="KW-0645">Protease</keyword>
<dbReference type="AlphaFoldDB" id="A0AAV7JV24"/>
<sequence>MAMSFNNDVISLSKVHIETAPYGIAFNIDINSESADQDTTHTIDLQNAFLKFKKKQIHRIKTKKKKKKQFPAIPVALNSKEKLELRGKFISKLYSYIGTPYARRYHTPDCIYYKRELFLDCCGLVRRVLRDLCTDFQFCIGPWNQAYMYDTLPIKLASTDEMQPGDLVFVSATYFDNNRKRQIHDMVHVEVWLGDGDKTIGSRWFKGTVQVLESYRFVSKSYYNMEYHFCSIDTWLEGVCHSFCPDHKWITRPSTPPKHSIFNEHLSCGQCDST</sequence>
<keyword evidence="3" id="KW-0378">Hydrolase</keyword>
<evidence type="ECO:0000313" key="6">
    <source>
        <dbReference type="EMBL" id="KAI6652560.1"/>
    </source>
</evidence>
<comment type="similarity">
    <text evidence="1">Belongs to the peptidase C40 family.</text>
</comment>
<dbReference type="Proteomes" id="UP001165289">
    <property type="component" value="Unassembled WGS sequence"/>
</dbReference>
<organism evidence="6 7">
    <name type="scientific">Oopsacas minuta</name>
    <dbReference type="NCBI Taxonomy" id="111878"/>
    <lineage>
        <taxon>Eukaryota</taxon>
        <taxon>Metazoa</taxon>
        <taxon>Porifera</taxon>
        <taxon>Hexactinellida</taxon>
        <taxon>Hexasterophora</taxon>
        <taxon>Lyssacinosida</taxon>
        <taxon>Leucopsacidae</taxon>
        <taxon>Oopsacas</taxon>
    </lineage>
</organism>
<keyword evidence="7" id="KW-1185">Reference proteome</keyword>
<reference evidence="6 7" key="1">
    <citation type="journal article" date="2023" name="BMC Biol.">
        <title>The compact genome of the sponge Oopsacas minuta (Hexactinellida) is lacking key metazoan core genes.</title>
        <authorList>
            <person name="Santini S."/>
            <person name="Schenkelaars Q."/>
            <person name="Jourda C."/>
            <person name="Duchesne M."/>
            <person name="Belahbib H."/>
            <person name="Rocher C."/>
            <person name="Selva M."/>
            <person name="Riesgo A."/>
            <person name="Vervoort M."/>
            <person name="Leys S.P."/>
            <person name="Kodjabachian L."/>
            <person name="Le Bivic A."/>
            <person name="Borchiellini C."/>
            <person name="Claverie J.M."/>
            <person name="Renard E."/>
        </authorList>
    </citation>
    <scope>NUCLEOTIDE SEQUENCE [LARGE SCALE GENOMIC DNA]</scope>
    <source>
        <strain evidence="6">SPO-2</strain>
    </source>
</reference>
<dbReference type="PANTHER" id="PTHR47664:SF1">
    <property type="entry name" value="CHROMOSOME UNDETERMINED SCAFFOLD_14, WHOLE GENOME SHOTGUN SEQUENCE"/>
    <property type="match status" value="1"/>
</dbReference>
<name>A0AAV7JV24_9METZ</name>
<dbReference type="InterPro" id="IPR000064">
    <property type="entry name" value="NLP_P60_dom"/>
</dbReference>
<accession>A0AAV7JV24</accession>
<evidence type="ECO:0000256" key="2">
    <source>
        <dbReference type="ARBA" id="ARBA00022670"/>
    </source>
</evidence>
<protein>
    <recommendedName>
        <fullName evidence="5">NlpC/P60 domain-containing protein</fullName>
    </recommendedName>
</protein>
<dbReference type="GO" id="GO:0006508">
    <property type="term" value="P:proteolysis"/>
    <property type="evidence" value="ECO:0007669"/>
    <property type="project" value="UniProtKB-KW"/>
</dbReference>
<feature type="domain" description="NlpC/P60" evidence="5">
    <location>
        <begin position="83"/>
        <end position="234"/>
    </location>
</feature>
<keyword evidence="4" id="KW-0788">Thiol protease</keyword>
<dbReference type="PROSITE" id="PS51935">
    <property type="entry name" value="NLPC_P60"/>
    <property type="match status" value="1"/>
</dbReference>
<dbReference type="GO" id="GO:0008234">
    <property type="term" value="F:cysteine-type peptidase activity"/>
    <property type="evidence" value="ECO:0007669"/>
    <property type="project" value="UniProtKB-KW"/>
</dbReference>
<evidence type="ECO:0000256" key="1">
    <source>
        <dbReference type="ARBA" id="ARBA00007074"/>
    </source>
</evidence>
<dbReference type="SUPFAM" id="SSF54001">
    <property type="entry name" value="Cysteine proteinases"/>
    <property type="match status" value="1"/>
</dbReference>
<evidence type="ECO:0000256" key="4">
    <source>
        <dbReference type="ARBA" id="ARBA00022807"/>
    </source>
</evidence>
<evidence type="ECO:0000259" key="5">
    <source>
        <dbReference type="PROSITE" id="PS51935"/>
    </source>
</evidence>
<dbReference type="InterPro" id="IPR038765">
    <property type="entry name" value="Papain-like_cys_pep_sf"/>
</dbReference>
<proteinExistence type="inferred from homology"/>
<gene>
    <name evidence="6" type="ORF">LOD99_4345</name>
</gene>